<protein>
    <submittedName>
        <fullName evidence="1">Uncharacterized protein</fullName>
    </submittedName>
</protein>
<comment type="caution">
    <text evidence="1">The sequence shown here is derived from an EMBL/GenBank/DDBJ whole genome shotgun (WGS) entry which is preliminary data.</text>
</comment>
<organism evidence="1 2">
    <name type="scientific">Pseudomonas cannabina</name>
    <dbReference type="NCBI Taxonomy" id="86840"/>
    <lineage>
        <taxon>Bacteria</taxon>
        <taxon>Pseudomonadati</taxon>
        <taxon>Pseudomonadota</taxon>
        <taxon>Gammaproteobacteria</taxon>
        <taxon>Pseudomonadales</taxon>
        <taxon>Pseudomonadaceae</taxon>
        <taxon>Pseudomonas</taxon>
    </lineage>
</organism>
<evidence type="ECO:0000313" key="2">
    <source>
        <dbReference type="Proteomes" id="UP000270524"/>
    </source>
</evidence>
<dbReference type="Proteomes" id="UP000270524">
    <property type="component" value="Unassembled WGS sequence"/>
</dbReference>
<reference evidence="1 2" key="1">
    <citation type="submission" date="2018-08" db="EMBL/GenBank/DDBJ databases">
        <title>Recombination of ecologically and evolutionarily significant loci maintains genetic cohesion in the Pseudomonas syringae species complex.</title>
        <authorList>
            <person name="Dillon M."/>
            <person name="Thakur S."/>
            <person name="Almeida R.N.D."/>
            <person name="Weir B.S."/>
            <person name="Guttman D.S."/>
        </authorList>
    </citation>
    <scope>NUCLEOTIDE SEQUENCE [LARGE SCALE GENOMIC DNA]</scope>
    <source>
        <strain evidence="1 2">ICMP 15203</strain>
    </source>
</reference>
<gene>
    <name evidence="1" type="ORF">ALQ51_102407</name>
</gene>
<evidence type="ECO:0000313" key="1">
    <source>
        <dbReference type="EMBL" id="RMO05273.1"/>
    </source>
</evidence>
<sequence>MSKQQRALEAQAREVAVRHGCIAVRSTKRLPVNGGGGFQVVDAETCFVKAGQRFDLSAEQVIQFFERSPE</sequence>
<accession>A0A3M3S995</accession>
<dbReference type="AlphaFoldDB" id="A0A3M3S995"/>
<name>A0A3M3S995_PSECA</name>
<dbReference type="EMBL" id="RBPJ01000008">
    <property type="protein sequence ID" value="RMO05273.1"/>
    <property type="molecule type" value="Genomic_DNA"/>
</dbReference>
<proteinExistence type="predicted"/>